<dbReference type="OMA" id="DAYMAQD"/>
<dbReference type="Proteomes" id="UP000220158">
    <property type="component" value="Chromosome 13"/>
</dbReference>
<name>A0A1J1HCG5_PLARL</name>
<dbReference type="KEGG" id="prel:PRELSG_1302200"/>
<reference evidence="1 2" key="1">
    <citation type="submission" date="2015-04" db="EMBL/GenBank/DDBJ databases">
        <authorList>
            <consortium name="Pathogen Informatics"/>
        </authorList>
    </citation>
    <scope>NUCLEOTIDE SEQUENCE [LARGE SCALE GENOMIC DNA]</scope>
    <source>
        <strain evidence="1 2">SGS1</strain>
    </source>
</reference>
<keyword evidence="2" id="KW-1185">Reference proteome</keyword>
<evidence type="ECO:0000313" key="1">
    <source>
        <dbReference type="EMBL" id="CRH03664.1"/>
    </source>
</evidence>
<dbReference type="EMBL" id="LN835308">
    <property type="protein sequence ID" value="CRH03664.1"/>
    <property type="molecule type" value="Genomic_DNA"/>
</dbReference>
<accession>A0A1J1HCG5</accession>
<dbReference type="RefSeq" id="XP_028535671.1">
    <property type="nucleotide sequence ID" value="XM_028678534.1"/>
</dbReference>
<protein>
    <submittedName>
        <fullName evidence="1">Uncharacterized protein</fullName>
    </submittedName>
</protein>
<evidence type="ECO:0000313" key="2">
    <source>
        <dbReference type="Proteomes" id="UP000220158"/>
    </source>
</evidence>
<dbReference type="AlphaFoldDB" id="A0A1J1HCG5"/>
<proteinExistence type="predicted"/>
<organism evidence="1 2">
    <name type="scientific">Plasmodium relictum</name>
    <dbReference type="NCBI Taxonomy" id="85471"/>
    <lineage>
        <taxon>Eukaryota</taxon>
        <taxon>Sar</taxon>
        <taxon>Alveolata</taxon>
        <taxon>Apicomplexa</taxon>
        <taxon>Aconoidasida</taxon>
        <taxon>Haemosporida</taxon>
        <taxon>Plasmodiidae</taxon>
        <taxon>Plasmodium</taxon>
        <taxon>Plasmodium (Haemamoeba)</taxon>
    </lineage>
</organism>
<dbReference type="GeneID" id="39737955"/>
<gene>
    <name evidence="1" type="ORF">PRELSG_1302200</name>
</gene>
<dbReference type="VEuPathDB" id="PlasmoDB:PRELSG_1302200"/>
<sequence length="152" mass="18285">MDIEYVEGGDIDDLIKKIDINYKECKKYDMYIEEENTEEEKESFNNFKIKENKYEVNSKMKNLKNKNVDKNEIKKGIDNIKNIIVQKESFNDRNKKYINFKKANNKNALTNLNVRKKRILESSDESDQDEFMPSVRKIVDYVKKKKKNQRKK</sequence>